<dbReference type="RefSeq" id="XP_040781666.1">
    <property type="nucleotide sequence ID" value="XM_040919958.1"/>
</dbReference>
<dbReference type="GeneID" id="63837087"/>
<accession>A0A9P5CVH9</accession>
<name>A0A9P5CVH9_CRYP1</name>
<dbReference type="Proteomes" id="UP000803844">
    <property type="component" value="Unassembled WGS sequence"/>
</dbReference>
<gene>
    <name evidence="1" type="ORF">M406DRAFT_32521</name>
</gene>
<protein>
    <submittedName>
        <fullName evidence="1">Uncharacterized protein</fullName>
    </submittedName>
</protein>
<evidence type="ECO:0000313" key="2">
    <source>
        <dbReference type="Proteomes" id="UP000803844"/>
    </source>
</evidence>
<dbReference type="OrthoDB" id="3926238at2759"/>
<sequence>MCEYYAHTFRCRHQTFSFAKFCNSASLIQTPCADKTIWASIDMNGPCEEC</sequence>
<dbReference type="EMBL" id="MU032344">
    <property type="protein sequence ID" value="KAF3770705.1"/>
    <property type="molecule type" value="Genomic_DNA"/>
</dbReference>
<reference evidence="1" key="1">
    <citation type="journal article" date="2020" name="Phytopathology">
        <title>Genome sequence of the chestnut blight fungus Cryphonectria parasitica EP155: A fundamental resource for an archetypical invasive plant pathogen.</title>
        <authorList>
            <person name="Crouch J.A."/>
            <person name="Dawe A."/>
            <person name="Aerts A."/>
            <person name="Barry K."/>
            <person name="Churchill A.C.L."/>
            <person name="Grimwood J."/>
            <person name="Hillman B."/>
            <person name="Milgroom M.G."/>
            <person name="Pangilinan J."/>
            <person name="Smith M."/>
            <person name="Salamov A."/>
            <person name="Schmutz J."/>
            <person name="Yadav J."/>
            <person name="Grigoriev I.V."/>
            <person name="Nuss D."/>
        </authorList>
    </citation>
    <scope>NUCLEOTIDE SEQUENCE</scope>
    <source>
        <strain evidence="1">EP155</strain>
    </source>
</reference>
<feature type="non-terminal residue" evidence="1">
    <location>
        <position position="50"/>
    </location>
</feature>
<organism evidence="1 2">
    <name type="scientific">Cryphonectria parasitica (strain ATCC 38755 / EP155)</name>
    <dbReference type="NCBI Taxonomy" id="660469"/>
    <lineage>
        <taxon>Eukaryota</taxon>
        <taxon>Fungi</taxon>
        <taxon>Dikarya</taxon>
        <taxon>Ascomycota</taxon>
        <taxon>Pezizomycotina</taxon>
        <taxon>Sordariomycetes</taxon>
        <taxon>Sordariomycetidae</taxon>
        <taxon>Diaporthales</taxon>
        <taxon>Cryphonectriaceae</taxon>
        <taxon>Cryphonectria-Endothia species complex</taxon>
        <taxon>Cryphonectria</taxon>
    </lineage>
</organism>
<dbReference type="AlphaFoldDB" id="A0A9P5CVH9"/>
<evidence type="ECO:0000313" key="1">
    <source>
        <dbReference type="EMBL" id="KAF3770705.1"/>
    </source>
</evidence>
<proteinExistence type="predicted"/>
<keyword evidence="2" id="KW-1185">Reference proteome</keyword>
<comment type="caution">
    <text evidence="1">The sequence shown here is derived from an EMBL/GenBank/DDBJ whole genome shotgun (WGS) entry which is preliminary data.</text>
</comment>